<evidence type="ECO:0000256" key="2">
    <source>
        <dbReference type="ARBA" id="ARBA00023012"/>
    </source>
</evidence>
<dbReference type="Pfam" id="PF00072">
    <property type="entry name" value="Response_reg"/>
    <property type="match status" value="1"/>
</dbReference>
<dbReference type="Gene3D" id="3.40.50.2300">
    <property type="match status" value="1"/>
</dbReference>
<dbReference type="InterPro" id="IPR001867">
    <property type="entry name" value="OmpR/PhoB-type_DNA-bd"/>
</dbReference>
<dbReference type="PANTHER" id="PTHR48111">
    <property type="entry name" value="REGULATOR OF RPOS"/>
    <property type="match status" value="1"/>
</dbReference>
<evidence type="ECO:0000256" key="1">
    <source>
        <dbReference type="ARBA" id="ARBA00022553"/>
    </source>
</evidence>
<dbReference type="Gene3D" id="1.10.10.10">
    <property type="entry name" value="Winged helix-like DNA-binding domain superfamily/Winged helix DNA-binding domain"/>
    <property type="match status" value="1"/>
</dbReference>
<keyword evidence="2" id="KW-0902">Two-component regulatory system</keyword>
<protein>
    <submittedName>
        <fullName evidence="10">DNA-binding response regulator</fullName>
    </submittedName>
</protein>
<gene>
    <name evidence="10" type="ORF">CUJ89_36515</name>
</gene>
<keyword evidence="5" id="KW-0804">Transcription</keyword>
<dbReference type="PANTHER" id="PTHR48111:SF76">
    <property type="entry name" value="TWO-COMPONENT RESPONSE REGULATOR"/>
    <property type="match status" value="1"/>
</dbReference>
<organism evidence="10 11">
    <name type="scientific">Burkholderia pyrrocinia</name>
    <name type="common">Pseudomonas pyrrocinia</name>
    <dbReference type="NCBI Taxonomy" id="60550"/>
    <lineage>
        <taxon>Bacteria</taxon>
        <taxon>Pseudomonadati</taxon>
        <taxon>Pseudomonadota</taxon>
        <taxon>Betaproteobacteria</taxon>
        <taxon>Burkholderiales</taxon>
        <taxon>Burkholderiaceae</taxon>
        <taxon>Burkholderia</taxon>
        <taxon>Burkholderia cepacia complex</taxon>
    </lineage>
</organism>
<dbReference type="SMART" id="SM00448">
    <property type="entry name" value="REC"/>
    <property type="match status" value="1"/>
</dbReference>
<dbReference type="AlphaFoldDB" id="A0A2Z5N9Y5"/>
<dbReference type="SMART" id="SM00862">
    <property type="entry name" value="Trans_reg_C"/>
    <property type="match status" value="1"/>
</dbReference>
<evidence type="ECO:0000256" key="6">
    <source>
        <dbReference type="PROSITE-ProRule" id="PRU00169"/>
    </source>
</evidence>
<dbReference type="Gene3D" id="6.10.250.690">
    <property type="match status" value="1"/>
</dbReference>
<evidence type="ECO:0000313" key="11">
    <source>
        <dbReference type="Proteomes" id="UP000253104"/>
    </source>
</evidence>
<evidence type="ECO:0000256" key="3">
    <source>
        <dbReference type="ARBA" id="ARBA00023015"/>
    </source>
</evidence>
<dbReference type="InterPro" id="IPR036388">
    <property type="entry name" value="WH-like_DNA-bd_sf"/>
</dbReference>
<dbReference type="InterPro" id="IPR001789">
    <property type="entry name" value="Sig_transdc_resp-reg_receiver"/>
</dbReference>
<dbReference type="Proteomes" id="UP000253104">
    <property type="component" value="Chromosome mHSR5_C"/>
</dbReference>
<dbReference type="GO" id="GO:0000156">
    <property type="term" value="F:phosphorelay response regulator activity"/>
    <property type="evidence" value="ECO:0007669"/>
    <property type="project" value="TreeGrafter"/>
</dbReference>
<accession>A0A2Z5N9Y5</accession>
<sequence length="228" mass="25185">MSNVLVVEDDHQTLDEIVCALTDYGWVVESARTGRDGLMLAVAKQYDAIVLDRMLAGGLEGLGMLAAIRSAGVTTPVLILSALSAVDERVRGLRAGGDDYLTKPFEFIELTARLDALMRRRDGPVSAVQEYQVGPLSLNLLTREVACAGRPVALLPREYLLLEFLMRHADQTVSRTMLFEAVWGYRLDERTNVIDVHVSRLRKKLDPTGRLSLIQTVRGSGYTLRAAD</sequence>
<reference evidence="10 11" key="1">
    <citation type="journal article" date="2018" name="ISME J.">
        <title>Involvement of Burkholderiaceae and sulfurous volatiles in disease-suppressive soils.</title>
        <authorList>
            <person name="Carrion V.J."/>
            <person name="Cordovez V."/>
            <person name="Tyc O."/>
            <person name="Etalo D.W."/>
            <person name="de Bruijn I."/>
            <person name="de Jager V.C."/>
            <person name="Medema M.H."/>
            <person name="Eberl L."/>
            <person name="Raaijmakers J.M."/>
        </authorList>
    </citation>
    <scope>NUCLEOTIDE SEQUENCE [LARGE SCALE GENOMIC DNA]</scope>
    <source>
        <strain evidence="11">mHSR5</strain>
    </source>
</reference>
<dbReference type="PROSITE" id="PS51755">
    <property type="entry name" value="OMPR_PHOB"/>
    <property type="match status" value="1"/>
</dbReference>
<dbReference type="FunFam" id="1.10.10.10:FF:000005">
    <property type="entry name" value="Two-component system response regulator"/>
    <property type="match status" value="1"/>
</dbReference>
<dbReference type="PROSITE" id="PS50110">
    <property type="entry name" value="RESPONSE_REGULATORY"/>
    <property type="match status" value="1"/>
</dbReference>
<feature type="modified residue" description="4-aspartylphosphate" evidence="6">
    <location>
        <position position="52"/>
    </location>
</feature>
<evidence type="ECO:0000259" key="9">
    <source>
        <dbReference type="PROSITE" id="PS51755"/>
    </source>
</evidence>
<keyword evidence="3" id="KW-0805">Transcription regulation</keyword>
<dbReference type="RefSeq" id="WP_114182270.1">
    <property type="nucleotide sequence ID" value="NZ_CP024904.1"/>
</dbReference>
<dbReference type="InterPro" id="IPR011006">
    <property type="entry name" value="CheY-like_superfamily"/>
</dbReference>
<evidence type="ECO:0000256" key="7">
    <source>
        <dbReference type="PROSITE-ProRule" id="PRU01091"/>
    </source>
</evidence>
<dbReference type="EMBL" id="CP024904">
    <property type="protein sequence ID" value="AXF25906.1"/>
    <property type="molecule type" value="Genomic_DNA"/>
</dbReference>
<evidence type="ECO:0000313" key="10">
    <source>
        <dbReference type="EMBL" id="AXF25906.1"/>
    </source>
</evidence>
<dbReference type="OrthoDB" id="9802426at2"/>
<dbReference type="GO" id="GO:0000976">
    <property type="term" value="F:transcription cis-regulatory region binding"/>
    <property type="evidence" value="ECO:0007669"/>
    <property type="project" value="TreeGrafter"/>
</dbReference>
<dbReference type="InterPro" id="IPR039420">
    <property type="entry name" value="WalR-like"/>
</dbReference>
<feature type="domain" description="OmpR/PhoB-type" evidence="9">
    <location>
        <begin position="128"/>
        <end position="226"/>
    </location>
</feature>
<feature type="domain" description="Response regulatory" evidence="8">
    <location>
        <begin position="3"/>
        <end position="118"/>
    </location>
</feature>
<evidence type="ECO:0000256" key="4">
    <source>
        <dbReference type="ARBA" id="ARBA00023125"/>
    </source>
</evidence>
<dbReference type="Pfam" id="PF00486">
    <property type="entry name" value="Trans_reg_C"/>
    <property type="match status" value="1"/>
</dbReference>
<keyword evidence="1 6" id="KW-0597">Phosphoprotein</keyword>
<name>A0A2Z5N9Y5_BURPY</name>
<dbReference type="GO" id="GO:0032993">
    <property type="term" value="C:protein-DNA complex"/>
    <property type="evidence" value="ECO:0007669"/>
    <property type="project" value="TreeGrafter"/>
</dbReference>
<keyword evidence="4 7" id="KW-0238">DNA-binding</keyword>
<dbReference type="GO" id="GO:0005829">
    <property type="term" value="C:cytosol"/>
    <property type="evidence" value="ECO:0007669"/>
    <property type="project" value="TreeGrafter"/>
</dbReference>
<evidence type="ECO:0000256" key="5">
    <source>
        <dbReference type="ARBA" id="ARBA00023163"/>
    </source>
</evidence>
<dbReference type="CDD" id="cd00383">
    <property type="entry name" value="trans_reg_C"/>
    <property type="match status" value="1"/>
</dbReference>
<evidence type="ECO:0000259" key="8">
    <source>
        <dbReference type="PROSITE" id="PS50110"/>
    </source>
</evidence>
<proteinExistence type="predicted"/>
<feature type="DNA-binding region" description="OmpR/PhoB-type" evidence="7">
    <location>
        <begin position="128"/>
        <end position="226"/>
    </location>
</feature>
<dbReference type="GO" id="GO:0006355">
    <property type="term" value="P:regulation of DNA-templated transcription"/>
    <property type="evidence" value="ECO:0007669"/>
    <property type="project" value="InterPro"/>
</dbReference>
<dbReference type="SUPFAM" id="SSF52172">
    <property type="entry name" value="CheY-like"/>
    <property type="match status" value="1"/>
</dbReference>